<dbReference type="PANTHER" id="PTHR43214:SF40">
    <property type="entry name" value="TRANSCRIPTIONAL REGULATORY PROTEIN LNRK"/>
    <property type="match status" value="1"/>
</dbReference>
<dbReference type="SUPFAM" id="SSF46894">
    <property type="entry name" value="C-terminal effector domain of the bipartite response regulators"/>
    <property type="match status" value="1"/>
</dbReference>
<evidence type="ECO:0000313" key="9">
    <source>
        <dbReference type="EMBL" id="RPF53294.1"/>
    </source>
</evidence>
<dbReference type="CDD" id="cd06170">
    <property type="entry name" value="LuxR_C_like"/>
    <property type="match status" value="1"/>
</dbReference>
<proteinExistence type="predicted"/>
<evidence type="ECO:0000259" key="7">
    <source>
        <dbReference type="PROSITE" id="PS50043"/>
    </source>
</evidence>
<evidence type="ECO:0000313" key="10">
    <source>
        <dbReference type="Proteomes" id="UP000276443"/>
    </source>
</evidence>
<dbReference type="Pfam" id="PF00072">
    <property type="entry name" value="Response_reg"/>
    <property type="match status" value="1"/>
</dbReference>
<feature type="domain" description="HTH luxR-type" evidence="7">
    <location>
        <begin position="146"/>
        <end position="211"/>
    </location>
</feature>
<sequence>MAKVLLAEDQSLVIQGIKMMIETDSELQVIGEAQNGREAIEWCEKQWFDIAILDIRMPEMDGLQAAKEIRSRWPDMKVLMLTTFNDDEYALEALRIGAHGYILKDADAESLIDTIKKCLAGGLEIHGDVAAKVVPRLLKQKQSEATPQAHYSLTPRETDILMRIGEGKSNKEIASELALSVGTVKNHISVLLDKLDLRDRTQLAIFAIRNGLV</sequence>
<keyword evidence="3" id="KW-0805">Transcription regulation</keyword>
<dbReference type="PRINTS" id="PR00038">
    <property type="entry name" value="HTHLUXR"/>
</dbReference>
<dbReference type="OrthoDB" id="9780153at2"/>
<evidence type="ECO:0000256" key="5">
    <source>
        <dbReference type="ARBA" id="ARBA00023163"/>
    </source>
</evidence>
<dbReference type="PANTHER" id="PTHR43214">
    <property type="entry name" value="TWO-COMPONENT RESPONSE REGULATOR"/>
    <property type="match status" value="1"/>
</dbReference>
<protein>
    <submittedName>
        <fullName evidence="9">LuxR family two component transcriptional regulator</fullName>
    </submittedName>
</protein>
<organism evidence="9 10">
    <name type="scientific">Aquisalibacillus elongatus</name>
    <dbReference type="NCBI Taxonomy" id="485577"/>
    <lineage>
        <taxon>Bacteria</taxon>
        <taxon>Bacillati</taxon>
        <taxon>Bacillota</taxon>
        <taxon>Bacilli</taxon>
        <taxon>Bacillales</taxon>
        <taxon>Bacillaceae</taxon>
        <taxon>Aquisalibacillus</taxon>
    </lineage>
</organism>
<evidence type="ECO:0000256" key="1">
    <source>
        <dbReference type="ARBA" id="ARBA00004496"/>
    </source>
</evidence>
<keyword evidence="10" id="KW-1185">Reference proteome</keyword>
<dbReference type="InterPro" id="IPR058245">
    <property type="entry name" value="NreC/VraR/RcsB-like_REC"/>
</dbReference>
<dbReference type="SMART" id="SM00421">
    <property type="entry name" value="HTH_LUXR"/>
    <property type="match status" value="1"/>
</dbReference>
<evidence type="ECO:0000259" key="8">
    <source>
        <dbReference type="PROSITE" id="PS50110"/>
    </source>
</evidence>
<accession>A0A3N5B786</accession>
<dbReference type="PROSITE" id="PS50110">
    <property type="entry name" value="RESPONSE_REGULATORY"/>
    <property type="match status" value="1"/>
</dbReference>
<name>A0A3N5B786_9BACI</name>
<dbReference type="Proteomes" id="UP000276443">
    <property type="component" value="Unassembled WGS sequence"/>
</dbReference>
<dbReference type="InterPro" id="IPR000792">
    <property type="entry name" value="Tscrpt_reg_LuxR_C"/>
</dbReference>
<dbReference type="GO" id="GO:0005737">
    <property type="term" value="C:cytoplasm"/>
    <property type="evidence" value="ECO:0007669"/>
    <property type="project" value="UniProtKB-SubCell"/>
</dbReference>
<dbReference type="Gene3D" id="3.40.50.2300">
    <property type="match status" value="1"/>
</dbReference>
<dbReference type="Pfam" id="PF00196">
    <property type="entry name" value="GerE"/>
    <property type="match status" value="1"/>
</dbReference>
<evidence type="ECO:0000256" key="6">
    <source>
        <dbReference type="PROSITE-ProRule" id="PRU00169"/>
    </source>
</evidence>
<dbReference type="CDD" id="cd17535">
    <property type="entry name" value="REC_NarL-like"/>
    <property type="match status" value="1"/>
</dbReference>
<dbReference type="InterPro" id="IPR011006">
    <property type="entry name" value="CheY-like_superfamily"/>
</dbReference>
<feature type="modified residue" description="4-aspartylphosphate" evidence="6">
    <location>
        <position position="54"/>
    </location>
</feature>
<dbReference type="PROSITE" id="PS50043">
    <property type="entry name" value="HTH_LUXR_2"/>
    <property type="match status" value="1"/>
</dbReference>
<evidence type="ECO:0000256" key="2">
    <source>
        <dbReference type="ARBA" id="ARBA00022553"/>
    </source>
</evidence>
<dbReference type="InterPro" id="IPR001789">
    <property type="entry name" value="Sig_transdc_resp-reg_receiver"/>
</dbReference>
<dbReference type="AlphaFoldDB" id="A0A3N5B786"/>
<reference evidence="9 10" key="1">
    <citation type="submission" date="2018-11" db="EMBL/GenBank/DDBJ databases">
        <title>Genomic Encyclopedia of Type Strains, Phase IV (KMG-IV): sequencing the most valuable type-strain genomes for metagenomic binning, comparative biology and taxonomic classification.</title>
        <authorList>
            <person name="Goeker M."/>
        </authorList>
    </citation>
    <scope>NUCLEOTIDE SEQUENCE [LARGE SCALE GENOMIC DNA]</scope>
    <source>
        <strain evidence="9 10">DSM 18090</strain>
    </source>
</reference>
<evidence type="ECO:0000256" key="4">
    <source>
        <dbReference type="ARBA" id="ARBA00023125"/>
    </source>
</evidence>
<dbReference type="EMBL" id="RKRF01000009">
    <property type="protein sequence ID" value="RPF53294.1"/>
    <property type="molecule type" value="Genomic_DNA"/>
</dbReference>
<dbReference type="GO" id="GO:0003677">
    <property type="term" value="F:DNA binding"/>
    <property type="evidence" value="ECO:0007669"/>
    <property type="project" value="UniProtKB-KW"/>
</dbReference>
<dbReference type="GO" id="GO:0000160">
    <property type="term" value="P:phosphorelay signal transduction system"/>
    <property type="evidence" value="ECO:0007669"/>
    <property type="project" value="InterPro"/>
</dbReference>
<evidence type="ECO:0000256" key="3">
    <source>
        <dbReference type="ARBA" id="ARBA00023015"/>
    </source>
</evidence>
<keyword evidence="4" id="KW-0238">DNA-binding</keyword>
<keyword evidence="5" id="KW-0804">Transcription</keyword>
<feature type="domain" description="Response regulatory" evidence="8">
    <location>
        <begin position="3"/>
        <end position="119"/>
    </location>
</feature>
<dbReference type="GO" id="GO:0006355">
    <property type="term" value="P:regulation of DNA-templated transcription"/>
    <property type="evidence" value="ECO:0007669"/>
    <property type="project" value="InterPro"/>
</dbReference>
<gene>
    <name evidence="9" type="ORF">EDC24_1791</name>
</gene>
<dbReference type="RefSeq" id="WP_124221737.1">
    <property type="nucleotide sequence ID" value="NZ_RKRF01000009.1"/>
</dbReference>
<comment type="caution">
    <text evidence="9">The sequence shown here is derived from an EMBL/GenBank/DDBJ whole genome shotgun (WGS) entry which is preliminary data.</text>
</comment>
<dbReference type="SMART" id="SM00448">
    <property type="entry name" value="REC"/>
    <property type="match status" value="1"/>
</dbReference>
<dbReference type="InterPro" id="IPR016032">
    <property type="entry name" value="Sig_transdc_resp-reg_C-effctor"/>
</dbReference>
<dbReference type="InterPro" id="IPR039420">
    <property type="entry name" value="WalR-like"/>
</dbReference>
<comment type="subcellular location">
    <subcellularLocation>
        <location evidence="1">Cytoplasm</location>
    </subcellularLocation>
</comment>
<dbReference type="SUPFAM" id="SSF52172">
    <property type="entry name" value="CheY-like"/>
    <property type="match status" value="1"/>
</dbReference>
<keyword evidence="2 6" id="KW-0597">Phosphoprotein</keyword>